<dbReference type="AlphaFoldDB" id="A0A6G7EKX9"/>
<evidence type="ECO:0000313" key="3">
    <source>
        <dbReference type="Proteomes" id="UP000289220"/>
    </source>
</evidence>
<dbReference type="Proteomes" id="UP000501325">
    <property type="component" value="Chromosome"/>
</dbReference>
<dbReference type="EMBL" id="CP048751">
    <property type="protein sequence ID" value="QIH74064.1"/>
    <property type="molecule type" value="Genomic_DNA"/>
</dbReference>
<evidence type="ECO:0008006" key="5">
    <source>
        <dbReference type="Google" id="ProtNLM"/>
    </source>
</evidence>
<evidence type="ECO:0000313" key="2">
    <source>
        <dbReference type="EMBL" id="VDC50542.1"/>
    </source>
</evidence>
<reference evidence="1 4" key="2">
    <citation type="submission" date="2020-01" db="EMBL/GenBank/DDBJ databases">
        <authorList>
            <person name="Wang S."/>
        </authorList>
    </citation>
    <scope>NUCLEOTIDE SEQUENCE [LARGE SCALE GENOMIC DNA]</scope>
    <source>
        <strain evidence="1 4">D151-2-6</strain>
    </source>
</reference>
<dbReference type="RefSeq" id="WP_035306228.1">
    <property type="nucleotide sequence ID" value="NZ_CP048751.1"/>
</dbReference>
<keyword evidence="3" id="KW-1185">Reference proteome</keyword>
<evidence type="ECO:0000313" key="1">
    <source>
        <dbReference type="EMBL" id="QIH74064.1"/>
    </source>
</evidence>
<dbReference type="EMBL" id="UXHF01000003">
    <property type="protein sequence ID" value="VDC50542.1"/>
    <property type="molecule type" value="Genomic_DNA"/>
</dbReference>
<dbReference type="KEGG" id="bmed:GYM46_14565"/>
<reference evidence="2 3" key="1">
    <citation type="submission" date="2018-11" db="EMBL/GenBank/DDBJ databases">
        <authorList>
            <person name="Peiro R."/>
            <person name="Begona"/>
            <person name="Cbmso G."/>
            <person name="Lopez M."/>
            <person name="Gonzalez S."/>
            <person name="Sacristan E."/>
            <person name="Castillo E."/>
        </authorList>
    </citation>
    <scope>NUCLEOTIDE SEQUENCE [LARGE SCALE GENOMIC DNA]</scope>
    <source>
        <strain evidence="2">Brev_genome</strain>
    </source>
</reference>
<organism evidence="2 3">
    <name type="scientific">Brevundimonas mediterranea</name>
    <dbReference type="NCBI Taxonomy" id="74329"/>
    <lineage>
        <taxon>Bacteria</taxon>
        <taxon>Pseudomonadati</taxon>
        <taxon>Pseudomonadota</taxon>
        <taxon>Alphaproteobacteria</taxon>
        <taxon>Caulobacterales</taxon>
        <taxon>Caulobacteraceae</taxon>
        <taxon>Brevundimonas</taxon>
    </lineage>
</organism>
<proteinExistence type="predicted"/>
<accession>A0A6G7EKX9</accession>
<name>A0A6G7EKX9_9CAUL</name>
<sequence>MIAAPPPSPPAVETLTIQPANGRWLVTSSDGLFEGVFTDAKSAVQCARAEAEAHPGHMLVLGG</sequence>
<protein>
    <recommendedName>
        <fullName evidence="5">DUF2188 domain-containing protein</fullName>
    </recommendedName>
</protein>
<gene>
    <name evidence="2" type="ORF">BREV_BREV_00290</name>
    <name evidence="1" type="ORF">GYM46_14565</name>
</gene>
<evidence type="ECO:0000313" key="4">
    <source>
        <dbReference type="Proteomes" id="UP000501325"/>
    </source>
</evidence>
<dbReference type="Proteomes" id="UP000289220">
    <property type="component" value="Unassembled WGS sequence"/>
</dbReference>